<evidence type="ECO:0000259" key="4">
    <source>
        <dbReference type="Pfam" id="PF05426"/>
    </source>
</evidence>
<dbReference type="InterPro" id="IPR008929">
    <property type="entry name" value="Chondroitin_lyas"/>
</dbReference>
<feature type="signal peptide" evidence="3">
    <location>
        <begin position="1"/>
        <end position="26"/>
    </location>
</feature>
<dbReference type="EMBL" id="FBVY01000038">
    <property type="protein sequence ID" value="CUX00428.1"/>
    <property type="molecule type" value="Genomic_DNA"/>
</dbReference>
<sequence>MTVSFLKCAGIVFSLVGFLFAANALADDKCPQPLNPVVNVDLPSRYKDDDKSRSEIDEKLNAEVEKSIAPIDGFIRDLAEVANRTMDEKKADEAADCIFANLAVWATAGALTQAETMNAHLALSSRIAGIAAAYARAMTVKTPPTEAGTSIENWLGWLAEKQVLFFDTEAPPIASRNNHRAWAGLAAAQVGAITNRQNLLDWGARTNEMLICSANPNGSLPEEMKRKDKALHYQLHAVAPLVVTALLLYPSRPETLGVCEGKLDKIVDFTITALADPAMVSDLAGARQSFQTKKEKLRGFQIAWLEPYLYLQGGDTAATDLANTYRPLSNSFLGGNLTEYYKDVE</sequence>
<proteinExistence type="predicted"/>
<dbReference type="RefSeq" id="WP_072493402.1">
    <property type="nucleotide sequence ID" value="NZ_LT009719.1"/>
</dbReference>
<dbReference type="Gene3D" id="1.50.10.100">
    <property type="entry name" value="Chondroitin AC/alginate lyase"/>
    <property type="match status" value="1"/>
</dbReference>
<reference evidence="5 6" key="1">
    <citation type="submission" date="2016-01" db="EMBL/GenBank/DDBJ databases">
        <authorList>
            <person name="Regsiter A."/>
            <person name="william w."/>
        </authorList>
    </citation>
    <scope>NUCLEOTIDE SEQUENCE [LARGE SCALE GENOMIC DNA]</scope>
    <source>
        <strain evidence="5 6">CFBP 5494</strain>
    </source>
</reference>
<evidence type="ECO:0000256" key="2">
    <source>
        <dbReference type="ARBA" id="ARBA00023239"/>
    </source>
</evidence>
<dbReference type="Pfam" id="PF05426">
    <property type="entry name" value="Alginate_lyase"/>
    <property type="match status" value="1"/>
</dbReference>
<dbReference type="SUPFAM" id="SSF48230">
    <property type="entry name" value="Chondroitin AC/alginate lyase"/>
    <property type="match status" value="1"/>
</dbReference>
<protein>
    <submittedName>
        <fullName evidence="5">Alginate lyase</fullName>
    </submittedName>
</protein>
<dbReference type="AlphaFoldDB" id="A0A9W5B6B5"/>
<evidence type="ECO:0000256" key="1">
    <source>
        <dbReference type="ARBA" id="ARBA00022729"/>
    </source>
</evidence>
<feature type="domain" description="Alginate lyase" evidence="4">
    <location>
        <begin position="77"/>
        <end position="278"/>
    </location>
</feature>
<name>A0A9W5B6B5_9HYPH</name>
<evidence type="ECO:0000256" key="3">
    <source>
        <dbReference type="SAM" id="SignalP"/>
    </source>
</evidence>
<organism evidence="5 6">
    <name type="scientific">Agrobacterium genomosp. 2 str. CFBP 5494</name>
    <dbReference type="NCBI Taxonomy" id="1183436"/>
    <lineage>
        <taxon>Bacteria</taxon>
        <taxon>Pseudomonadati</taxon>
        <taxon>Pseudomonadota</taxon>
        <taxon>Alphaproteobacteria</taxon>
        <taxon>Hyphomicrobiales</taxon>
        <taxon>Rhizobiaceae</taxon>
        <taxon>Rhizobium/Agrobacterium group</taxon>
        <taxon>Agrobacterium</taxon>
        <taxon>Agrobacterium tumefaciens complex</taxon>
    </lineage>
</organism>
<dbReference type="GO" id="GO:0016829">
    <property type="term" value="F:lyase activity"/>
    <property type="evidence" value="ECO:0007669"/>
    <property type="project" value="UniProtKB-KW"/>
</dbReference>
<dbReference type="InterPro" id="IPR008397">
    <property type="entry name" value="Alginate_lyase_dom"/>
</dbReference>
<accession>A0A9W5B6B5</accession>
<keyword evidence="6" id="KW-1185">Reference proteome</keyword>
<evidence type="ECO:0000313" key="6">
    <source>
        <dbReference type="Proteomes" id="UP000191933"/>
    </source>
</evidence>
<keyword evidence="2 5" id="KW-0456">Lyase</keyword>
<keyword evidence="1 3" id="KW-0732">Signal</keyword>
<dbReference type="GO" id="GO:0042597">
    <property type="term" value="C:periplasmic space"/>
    <property type="evidence" value="ECO:0007669"/>
    <property type="project" value="InterPro"/>
</dbReference>
<comment type="caution">
    <text evidence="5">The sequence shown here is derived from an EMBL/GenBank/DDBJ whole genome shotgun (WGS) entry which is preliminary data.</text>
</comment>
<gene>
    <name evidence="5" type="ORF">AGR2A_Lc90007</name>
</gene>
<evidence type="ECO:0000313" key="5">
    <source>
        <dbReference type="EMBL" id="CUX00428.1"/>
    </source>
</evidence>
<feature type="chain" id="PRO_5040890478" evidence="3">
    <location>
        <begin position="27"/>
        <end position="345"/>
    </location>
</feature>
<dbReference type="Proteomes" id="UP000191933">
    <property type="component" value="Unassembled WGS sequence"/>
</dbReference>